<gene>
    <name evidence="2" type="ORF">SAMN05444338_11486</name>
</gene>
<dbReference type="EMBL" id="FNMV01000014">
    <property type="protein sequence ID" value="SDX75486.1"/>
    <property type="molecule type" value="Genomic_DNA"/>
</dbReference>
<organism evidence="2 3">
    <name type="scientific">Flavobacterium degerlachei</name>
    <dbReference type="NCBI Taxonomy" id="229203"/>
    <lineage>
        <taxon>Bacteria</taxon>
        <taxon>Pseudomonadati</taxon>
        <taxon>Bacteroidota</taxon>
        <taxon>Flavobacteriia</taxon>
        <taxon>Flavobacteriales</taxon>
        <taxon>Flavobacteriaceae</taxon>
        <taxon>Flavobacterium</taxon>
    </lineage>
</organism>
<sequence length="726" mass="80489">MATQSHFFIESGGFPSQNAPQSFGPKSPDEFRLTSSFTLSENTTKKAFAICKGLVLIQPQTGSSTKVNVILRPYRQPFPGLNVKYFVYRGLQRSDFFTVESDPKIIEPNSTTSDFINKINTDFHAFHDDRKDKEGNLIRPIPDFTAKYIGYDPLLIDETILLSSFFFKESEFVEATVGGVGVFEEKDDFELPLIAMGKSLGSFASGDCGIDVVLDYGDYKQDFDNSEFVFDLGYARATEATITIVTTDVHEQKRQREQSTQFIDIAAFYGLYVNDGKVKVSDAAATKTDKKGSEIYTDVINNFATKNNWYIYLQGDRTRSYDFYGNYKIVEGTGTTNLKTGLLVDTVTEATYGTNGWPILINTQTQSTPIANNNLYLQLVTDNNNNTALYGQIANIANAQKDNFFNADGLRQAADAEGNYSRLTTTVQLTTPATADGKNIANLSLLLYQGVSDEYEANTLLDENGIPIIQKGQANFFDDVFSLINAQPLLKVNGGSDFSKMTDGKLNLINQYYDKKQQGLSVVQTLTVNDVIETGIEETSTVARVTYLTEASDVMNNAVSATGSTTPDTKTSPSASGAVTKSKTYDLPEPYYYGLKLFTDSIQTITGLELKTLDGSTPNKIILGITKAENNSIKALITEGFKNPRLFLIDLFEDGNELLSPENIAYQKYRLGIVAENTDGNLELATPTLDVMVYSLDRKYHFSKGYSEYMPDLDFSTNYFNINTVL</sequence>
<dbReference type="RefSeq" id="WP_091434358.1">
    <property type="nucleotide sequence ID" value="NZ_FNMV01000014.1"/>
</dbReference>
<dbReference type="AlphaFoldDB" id="A0A1H3E9T6"/>
<feature type="region of interest" description="Disordered" evidence="1">
    <location>
        <begin position="559"/>
        <end position="581"/>
    </location>
</feature>
<reference evidence="3" key="1">
    <citation type="submission" date="2016-10" db="EMBL/GenBank/DDBJ databases">
        <authorList>
            <person name="Varghese N."/>
            <person name="Submissions S."/>
        </authorList>
    </citation>
    <scope>NUCLEOTIDE SEQUENCE [LARGE SCALE GENOMIC DNA]</scope>
    <source>
        <strain evidence="3">DSM 15718</strain>
    </source>
</reference>
<keyword evidence="3" id="KW-1185">Reference proteome</keyword>
<protein>
    <submittedName>
        <fullName evidence="2">Uncharacterized protein</fullName>
    </submittedName>
</protein>
<dbReference type="STRING" id="229203.SAMN05444338_11486"/>
<proteinExistence type="predicted"/>
<dbReference type="Proteomes" id="UP000198569">
    <property type="component" value="Unassembled WGS sequence"/>
</dbReference>
<evidence type="ECO:0000313" key="2">
    <source>
        <dbReference type="EMBL" id="SDX75486.1"/>
    </source>
</evidence>
<evidence type="ECO:0000313" key="3">
    <source>
        <dbReference type="Proteomes" id="UP000198569"/>
    </source>
</evidence>
<name>A0A1H3E9T6_9FLAO</name>
<accession>A0A1H3E9T6</accession>
<evidence type="ECO:0000256" key="1">
    <source>
        <dbReference type="SAM" id="MobiDB-lite"/>
    </source>
</evidence>
<dbReference type="OrthoDB" id="1210671at2"/>